<name>A8ZNW2_ACAM1</name>
<evidence type="ECO:0000313" key="1">
    <source>
        <dbReference type="EMBL" id="ABW32698.1"/>
    </source>
</evidence>
<keyword evidence="2" id="KW-1185">Reference proteome</keyword>
<geneLocation type="plasmid" evidence="1 2">
    <name>pREB4</name>
</geneLocation>
<dbReference type="InterPro" id="IPR046674">
    <property type="entry name" value="DUF6544"/>
</dbReference>
<dbReference type="Proteomes" id="UP000000268">
    <property type="component" value="Plasmid pREB4"/>
</dbReference>
<sequence>MVWEVVVPLRLAILLALALLFILHFGSTWQFHRSIEQQVQALRMLTNDEQVLQPPRLICALAMRSHRSDSDQGPSQDSPTTIQIHQTGEMRLSEQGRWLPFTATQDFAIRQPGFVWRAIFRLAPFIHIEVVDSYVQGKGRLEGRLLGSIPFLRVAGPSTDKGELMRYLAELIFFPAAFLNNSALHWHKLNEFTVKVTSEPDVGVHYNFDPNGDLVSITAPNRPRMVAGQAVETPWSCVVSEYRTLGGYDMPTFGQVSWQLEDGPFTYWRGRITHLETDPGN</sequence>
<dbReference type="AlphaFoldDB" id="A8ZNW2"/>
<dbReference type="KEGG" id="amr:AM1_D0203"/>
<reference evidence="1 2" key="1">
    <citation type="journal article" date="2008" name="Proc. Natl. Acad. Sci. U.S.A.">
        <title>Niche adaptation and genome expansion in the chlorophyll d-producing cyanobacterium Acaryochloris marina.</title>
        <authorList>
            <person name="Swingley W.D."/>
            <person name="Chen M."/>
            <person name="Cheung P.C."/>
            <person name="Conrad A.L."/>
            <person name="Dejesa L.C."/>
            <person name="Hao J."/>
            <person name="Honchak B.M."/>
            <person name="Karbach L.E."/>
            <person name="Kurdoglu A."/>
            <person name="Lahiri S."/>
            <person name="Mastrian S.D."/>
            <person name="Miyashita H."/>
            <person name="Page L."/>
            <person name="Ramakrishna P."/>
            <person name="Satoh S."/>
            <person name="Sattley W.M."/>
            <person name="Shimada Y."/>
            <person name="Taylor H.L."/>
            <person name="Tomo T."/>
            <person name="Tsuchiya T."/>
            <person name="Wang Z.T."/>
            <person name="Raymond J."/>
            <person name="Mimuro M."/>
            <person name="Blankenship R.E."/>
            <person name="Touchman J.W."/>
        </authorList>
    </citation>
    <scope>NUCLEOTIDE SEQUENCE [LARGE SCALE GENOMIC DNA]</scope>
    <source>
        <strain evidence="2">MBIC 11017</strain>
        <plasmid evidence="2">Plasmid pREB4</plasmid>
    </source>
</reference>
<dbReference type="OrthoDB" id="9786534at2"/>
<evidence type="ECO:0000313" key="2">
    <source>
        <dbReference type="Proteomes" id="UP000000268"/>
    </source>
</evidence>
<accession>A8ZNW2</accession>
<proteinExistence type="predicted"/>
<dbReference type="Pfam" id="PF20181">
    <property type="entry name" value="DUF6544"/>
    <property type="match status" value="1"/>
</dbReference>
<dbReference type="EMBL" id="CP000841">
    <property type="protein sequence ID" value="ABW32698.1"/>
    <property type="molecule type" value="Genomic_DNA"/>
</dbReference>
<organism evidence="1 2">
    <name type="scientific">Acaryochloris marina (strain MBIC 11017)</name>
    <dbReference type="NCBI Taxonomy" id="329726"/>
    <lineage>
        <taxon>Bacteria</taxon>
        <taxon>Bacillati</taxon>
        <taxon>Cyanobacteriota</taxon>
        <taxon>Cyanophyceae</taxon>
        <taxon>Acaryochloridales</taxon>
        <taxon>Acaryochloridaceae</taxon>
        <taxon>Acaryochloris</taxon>
    </lineage>
</organism>
<gene>
    <name evidence="1" type="ordered locus">AM1_D0203</name>
</gene>
<protein>
    <submittedName>
        <fullName evidence="1">Uncharacterized protein</fullName>
    </submittedName>
</protein>
<keyword evidence="1" id="KW-0614">Plasmid</keyword>
<dbReference type="HOGENOM" id="CLU_989099_0_0_3"/>